<evidence type="ECO:0000313" key="4">
    <source>
        <dbReference type="EMBL" id="KAG0024163.1"/>
    </source>
</evidence>
<dbReference type="GO" id="GO:0003924">
    <property type="term" value="F:GTPase activity"/>
    <property type="evidence" value="ECO:0007669"/>
    <property type="project" value="InterPro"/>
</dbReference>
<dbReference type="FunFam" id="3.40.50.300:FF:001447">
    <property type="entry name" value="Ras-related protein Rab-1B"/>
    <property type="match status" value="1"/>
</dbReference>
<feature type="compositionally biased region" description="Basic and acidic residues" evidence="3">
    <location>
        <begin position="172"/>
        <end position="185"/>
    </location>
</feature>
<dbReference type="EMBL" id="JAAAID010000027">
    <property type="protein sequence ID" value="KAG0024163.1"/>
    <property type="molecule type" value="Genomic_DNA"/>
</dbReference>
<dbReference type="GO" id="GO:0007165">
    <property type="term" value="P:signal transduction"/>
    <property type="evidence" value="ECO:0007669"/>
    <property type="project" value="InterPro"/>
</dbReference>
<dbReference type="SUPFAM" id="SSF52540">
    <property type="entry name" value="P-loop containing nucleoside triphosphate hydrolases"/>
    <property type="match status" value="1"/>
</dbReference>
<dbReference type="InterPro" id="IPR020849">
    <property type="entry name" value="Small_GTPase_Ras-type"/>
</dbReference>
<evidence type="ECO:0000256" key="2">
    <source>
        <dbReference type="ARBA" id="ARBA00023134"/>
    </source>
</evidence>
<dbReference type="AlphaFoldDB" id="A0A9P6T4K2"/>
<dbReference type="Gene3D" id="3.40.50.300">
    <property type="entry name" value="P-loop containing nucleotide triphosphate hydrolases"/>
    <property type="match status" value="1"/>
</dbReference>
<accession>A0A9P6T4K2</accession>
<evidence type="ECO:0000313" key="5">
    <source>
        <dbReference type="Proteomes" id="UP000703661"/>
    </source>
</evidence>
<keyword evidence="5" id="KW-1185">Reference proteome</keyword>
<dbReference type="NCBIfam" id="TIGR00231">
    <property type="entry name" value="small_GTP"/>
    <property type="match status" value="1"/>
</dbReference>
<dbReference type="InterPro" id="IPR005225">
    <property type="entry name" value="Small_GTP-bd"/>
</dbReference>
<gene>
    <name evidence="4" type="primary">RAS1_2</name>
    <name evidence="4" type="ORF">BGZ80_005469</name>
</gene>
<evidence type="ECO:0000256" key="3">
    <source>
        <dbReference type="SAM" id="MobiDB-lite"/>
    </source>
</evidence>
<reference evidence="4" key="1">
    <citation type="journal article" date="2020" name="Fungal Divers.">
        <title>Resolving the Mortierellaceae phylogeny through synthesis of multi-gene phylogenetics and phylogenomics.</title>
        <authorList>
            <person name="Vandepol N."/>
            <person name="Liber J."/>
            <person name="Desiro A."/>
            <person name="Na H."/>
            <person name="Kennedy M."/>
            <person name="Barry K."/>
            <person name="Grigoriev I.V."/>
            <person name="Miller A.N."/>
            <person name="O'Donnell K."/>
            <person name="Stajich J.E."/>
            <person name="Bonito G."/>
        </authorList>
    </citation>
    <scope>NUCLEOTIDE SEQUENCE</scope>
    <source>
        <strain evidence="4">NRRL 2769</strain>
    </source>
</reference>
<keyword evidence="2" id="KW-0342">GTP-binding</keyword>
<dbReference type="InterPro" id="IPR027417">
    <property type="entry name" value="P-loop_NTPase"/>
</dbReference>
<dbReference type="Proteomes" id="UP000703661">
    <property type="component" value="Unassembled WGS sequence"/>
</dbReference>
<keyword evidence="1" id="KW-0547">Nucleotide-binding</keyword>
<dbReference type="SMART" id="SM00174">
    <property type="entry name" value="RHO"/>
    <property type="match status" value="1"/>
</dbReference>
<dbReference type="SMART" id="SM00175">
    <property type="entry name" value="RAB"/>
    <property type="match status" value="1"/>
</dbReference>
<sequence>MITIHKIVVIGGGGIGKTALINQFNLSSFVTAYDPAIGGPYRKQCVIDDKVALVETEELFDWGEVYSRSIAESYVRDGEGFMFVYSITSRNSFDEISGLYQEVLQIKGDVPICAVLVATKSDLHQERQVTAQEGRELAKRFHCRFIEASSKTAVNVDESFYTLVREIRSNKEAQSKNDNPADKSDVSGCRCLV</sequence>
<protein>
    <submittedName>
        <fullName evidence="4">Ras GTPase</fullName>
    </submittedName>
</protein>
<dbReference type="GO" id="GO:0005525">
    <property type="term" value="F:GTP binding"/>
    <property type="evidence" value="ECO:0007669"/>
    <property type="project" value="UniProtKB-KW"/>
</dbReference>
<dbReference type="SMART" id="SM00173">
    <property type="entry name" value="RAS"/>
    <property type="match status" value="1"/>
</dbReference>
<evidence type="ECO:0000256" key="1">
    <source>
        <dbReference type="ARBA" id="ARBA00022741"/>
    </source>
</evidence>
<feature type="non-terminal residue" evidence="4">
    <location>
        <position position="193"/>
    </location>
</feature>
<proteinExistence type="predicted"/>
<dbReference type="InterPro" id="IPR001806">
    <property type="entry name" value="Small_GTPase"/>
</dbReference>
<organism evidence="4 5">
    <name type="scientific">Entomortierella chlamydospora</name>
    <dbReference type="NCBI Taxonomy" id="101097"/>
    <lineage>
        <taxon>Eukaryota</taxon>
        <taxon>Fungi</taxon>
        <taxon>Fungi incertae sedis</taxon>
        <taxon>Mucoromycota</taxon>
        <taxon>Mortierellomycotina</taxon>
        <taxon>Mortierellomycetes</taxon>
        <taxon>Mortierellales</taxon>
        <taxon>Mortierellaceae</taxon>
        <taxon>Entomortierella</taxon>
    </lineage>
</organism>
<dbReference type="PROSITE" id="PS51419">
    <property type="entry name" value="RAB"/>
    <property type="match status" value="1"/>
</dbReference>
<dbReference type="PRINTS" id="PR00449">
    <property type="entry name" value="RASTRNSFRMNG"/>
</dbReference>
<dbReference type="PANTHER" id="PTHR24070">
    <property type="entry name" value="RAS, DI-RAS, AND RHEB FAMILY MEMBERS OF SMALL GTPASE SUPERFAMILY"/>
    <property type="match status" value="1"/>
</dbReference>
<comment type="caution">
    <text evidence="4">The sequence shown here is derived from an EMBL/GenBank/DDBJ whole genome shotgun (WGS) entry which is preliminary data.</text>
</comment>
<dbReference type="Pfam" id="PF00071">
    <property type="entry name" value="Ras"/>
    <property type="match status" value="1"/>
</dbReference>
<name>A0A9P6T4K2_9FUNG</name>
<dbReference type="GO" id="GO:0016020">
    <property type="term" value="C:membrane"/>
    <property type="evidence" value="ECO:0007669"/>
    <property type="project" value="InterPro"/>
</dbReference>
<feature type="region of interest" description="Disordered" evidence="3">
    <location>
        <begin position="172"/>
        <end position="193"/>
    </location>
</feature>
<dbReference type="PROSITE" id="PS51421">
    <property type="entry name" value="RAS"/>
    <property type="match status" value="1"/>
</dbReference>